<dbReference type="HAMAP" id="MF_01866">
    <property type="entry name" value="UPF0745"/>
    <property type="match status" value="1"/>
</dbReference>
<dbReference type="PANTHER" id="PTHR38109:SF1">
    <property type="entry name" value="PROTEIN YCGL"/>
    <property type="match status" value="1"/>
</dbReference>
<proteinExistence type="inferred from homology"/>
<dbReference type="EMBL" id="JACXLD010000002">
    <property type="protein sequence ID" value="MBD2858511.1"/>
    <property type="molecule type" value="Genomic_DNA"/>
</dbReference>
<dbReference type="SUPFAM" id="SSF160191">
    <property type="entry name" value="YcgL-like"/>
    <property type="match status" value="1"/>
</dbReference>
<protein>
    <recommendedName>
        <fullName evidence="1">YcgL domain-containing protein IB286_05765</fullName>
    </recommendedName>
</protein>
<dbReference type="Gene3D" id="3.10.510.20">
    <property type="entry name" value="YcgL domain"/>
    <property type="match status" value="1"/>
</dbReference>
<evidence type="ECO:0000259" key="2">
    <source>
        <dbReference type="PROSITE" id="PS51648"/>
    </source>
</evidence>
<name>A0A927GVC1_9GAMM</name>
<gene>
    <name evidence="3" type="ORF">IB286_05765</name>
</gene>
<evidence type="ECO:0000256" key="1">
    <source>
        <dbReference type="HAMAP-Rule" id="MF_01866"/>
    </source>
</evidence>
<evidence type="ECO:0000313" key="3">
    <source>
        <dbReference type="EMBL" id="MBD2858511.1"/>
    </source>
</evidence>
<comment type="caution">
    <text evidence="3">The sequence shown here is derived from an EMBL/GenBank/DDBJ whole genome shotgun (WGS) entry which is preliminary data.</text>
</comment>
<keyword evidence="4" id="KW-1185">Reference proteome</keyword>
<feature type="domain" description="YcgL" evidence="2">
    <location>
        <begin position="3"/>
        <end position="87"/>
    </location>
</feature>
<accession>A0A927GVC1</accession>
<dbReference type="InterPro" id="IPR038068">
    <property type="entry name" value="YcgL-like_sf"/>
</dbReference>
<dbReference type="RefSeq" id="WP_190763400.1">
    <property type="nucleotide sequence ID" value="NZ_JACXLD010000002.1"/>
</dbReference>
<dbReference type="Proteomes" id="UP000610558">
    <property type="component" value="Unassembled WGS sequence"/>
</dbReference>
<organism evidence="3 4">
    <name type="scientific">Spongiibacter pelagi</name>
    <dbReference type="NCBI Taxonomy" id="2760804"/>
    <lineage>
        <taxon>Bacteria</taxon>
        <taxon>Pseudomonadati</taxon>
        <taxon>Pseudomonadota</taxon>
        <taxon>Gammaproteobacteria</taxon>
        <taxon>Cellvibrionales</taxon>
        <taxon>Spongiibacteraceae</taxon>
        <taxon>Spongiibacter</taxon>
    </lineage>
</organism>
<evidence type="ECO:0000313" key="4">
    <source>
        <dbReference type="Proteomes" id="UP000610558"/>
    </source>
</evidence>
<dbReference type="PANTHER" id="PTHR38109">
    <property type="entry name" value="PROTEIN YCGL"/>
    <property type="match status" value="1"/>
</dbReference>
<dbReference type="AlphaFoldDB" id="A0A927GVC1"/>
<sequence length="90" mass="10208">MKRICSVFRSASHEGMYLYVDKAEALTRVPEPLLKRFGRAEHAMVLLLDAEKKLARADAAKVLEAIAEQGFYLQLPPQAEVLNPREDRPE</sequence>
<reference evidence="3" key="1">
    <citation type="submission" date="2020-09" db="EMBL/GenBank/DDBJ databases">
        <authorList>
            <person name="Yoon J.-W."/>
        </authorList>
    </citation>
    <scope>NUCLEOTIDE SEQUENCE</scope>
    <source>
        <strain evidence="3">KMU-158</strain>
    </source>
</reference>
<dbReference type="Pfam" id="PF05166">
    <property type="entry name" value="YcgL"/>
    <property type="match status" value="1"/>
</dbReference>
<dbReference type="PROSITE" id="PS51648">
    <property type="entry name" value="YCGL"/>
    <property type="match status" value="1"/>
</dbReference>
<dbReference type="InterPro" id="IPR027354">
    <property type="entry name" value="YcgL_dom"/>
</dbReference>